<dbReference type="EMBL" id="BARU01036323">
    <property type="protein sequence ID" value="GAH89226.1"/>
    <property type="molecule type" value="Genomic_DNA"/>
</dbReference>
<evidence type="ECO:0000313" key="1">
    <source>
        <dbReference type="EMBL" id="GAH89226.1"/>
    </source>
</evidence>
<comment type="caution">
    <text evidence="1">The sequence shown here is derived from an EMBL/GenBank/DDBJ whole genome shotgun (WGS) entry which is preliminary data.</text>
</comment>
<sequence>LSLDDKNYVIFNDGKLIKHGSGLKGRHLPALCDRFIEDLCWAVFHGEHPSKVYSDYTDLSAVPLSEFFFSVTLGKREYSKSSMYHKIAKMADVSASLYLIKTKEGYLLEGAPDYDYYKKRLADIAERITSQKAKTIRKFLMGQTTMEAF</sequence>
<feature type="non-terminal residue" evidence="1">
    <location>
        <position position="1"/>
    </location>
</feature>
<accession>X1J3D5</accession>
<gene>
    <name evidence="1" type="ORF">S03H2_56740</name>
</gene>
<reference evidence="1" key="1">
    <citation type="journal article" date="2014" name="Front. Microbiol.">
        <title>High frequency of phylogenetically diverse reductive dehalogenase-homologous genes in deep subseafloor sedimentary metagenomes.</title>
        <authorList>
            <person name="Kawai M."/>
            <person name="Futagami T."/>
            <person name="Toyoda A."/>
            <person name="Takaki Y."/>
            <person name="Nishi S."/>
            <person name="Hori S."/>
            <person name="Arai W."/>
            <person name="Tsubouchi T."/>
            <person name="Morono Y."/>
            <person name="Uchiyama I."/>
            <person name="Ito T."/>
            <person name="Fujiyama A."/>
            <person name="Inagaki F."/>
            <person name="Takami H."/>
        </authorList>
    </citation>
    <scope>NUCLEOTIDE SEQUENCE</scope>
    <source>
        <strain evidence="1">Expedition CK06-06</strain>
    </source>
</reference>
<name>X1J3D5_9ZZZZ</name>
<dbReference type="InterPro" id="IPR043502">
    <property type="entry name" value="DNA/RNA_pol_sf"/>
</dbReference>
<dbReference type="SUPFAM" id="SSF56672">
    <property type="entry name" value="DNA/RNA polymerases"/>
    <property type="match status" value="1"/>
</dbReference>
<protein>
    <submittedName>
        <fullName evidence="1">Uncharacterized protein</fullName>
    </submittedName>
</protein>
<dbReference type="AlphaFoldDB" id="X1J3D5"/>
<proteinExistence type="predicted"/>
<organism evidence="1">
    <name type="scientific">marine sediment metagenome</name>
    <dbReference type="NCBI Taxonomy" id="412755"/>
    <lineage>
        <taxon>unclassified sequences</taxon>
        <taxon>metagenomes</taxon>
        <taxon>ecological metagenomes</taxon>
    </lineage>
</organism>